<sequence>MPATCTIDRLHLSVVATAAPDRADALLARLRDVAGRRLAEAIAVGLEGADDDSLVFIERLSFDCALNAAWDDDRMAHVFARDFMRALTVHGDGGSVHRFADRAEFVASFVIALADGEADRRWWFDEFEGLRLLPLSSALRTVLGDEGATGRAALARLTDDAARRVLQALTPADGQRLLSALTGDGPAPSLAALREALASPLVEHFAGARHRLLAALTTLARNVPEAAGGAAVNALHALETLRASARAGALASILAAASSPRVALLRCCAAVGIGPETAAAWSDAEVDELLDELNKARQGTVNAAAPDAVRERSAWGGIWLLFALLGRLGWWQRWHALEPCGAAQGLVLAVAARALLGDAHALITEDPLLRRALGHAPRPPTASLRQVLALPIVPLQSRTFATTMLGAGRRRRVALIEADRGSVVGLYRPPRAASAVAAALPAGAVLVSANVPSSGAPDDVAAAVAWWDAHDPVSAHGELDNVLAVVALNLLREFASRLPGCRESSPAYLRSQCLSMSASVALDSAGITVRLGRAPLDVLLTLVGVNRGTIVFPDGRALRIEAER</sequence>
<dbReference type="Proteomes" id="UP000601990">
    <property type="component" value="Unassembled WGS sequence"/>
</dbReference>
<protein>
    <submittedName>
        <fullName evidence="1">Uncharacterized protein</fullName>
    </submittedName>
</protein>
<gene>
    <name evidence="1" type="ORF">GO608_13430</name>
</gene>
<accession>A0ABX1N502</accession>
<proteinExistence type="predicted"/>
<organism evidence="1 2">
    <name type="scientific">Aromatoleum buckelii</name>
    <dbReference type="NCBI Taxonomy" id="200254"/>
    <lineage>
        <taxon>Bacteria</taxon>
        <taxon>Pseudomonadati</taxon>
        <taxon>Pseudomonadota</taxon>
        <taxon>Betaproteobacteria</taxon>
        <taxon>Rhodocyclales</taxon>
        <taxon>Rhodocyclaceae</taxon>
        <taxon>Aromatoleum</taxon>
    </lineage>
</organism>
<evidence type="ECO:0000313" key="2">
    <source>
        <dbReference type="Proteomes" id="UP000601990"/>
    </source>
</evidence>
<reference evidence="1" key="1">
    <citation type="submission" date="2019-12" db="EMBL/GenBank/DDBJ databases">
        <title>Comparative genomics gives insights into the taxonomy of the Azoarcus-Aromatoleum group and reveals separate origins of nif in the plant-associated Azoarcus and non-plant-associated Aromatoleum sub-groups.</title>
        <authorList>
            <person name="Lafos M."/>
            <person name="Maluk M."/>
            <person name="Batista M."/>
            <person name="Junghare M."/>
            <person name="Carmona M."/>
            <person name="Faoro H."/>
            <person name="Cruz L.M."/>
            <person name="Battistoni F."/>
            <person name="De Souza E."/>
            <person name="Pedrosa F."/>
            <person name="Chen W.-M."/>
            <person name="Poole P.S."/>
            <person name="Dixon R.A."/>
            <person name="James E.K."/>
        </authorList>
    </citation>
    <scope>NUCLEOTIDE SEQUENCE</scope>
    <source>
        <strain evidence="1">U120</strain>
    </source>
</reference>
<comment type="caution">
    <text evidence="1">The sequence shown here is derived from an EMBL/GenBank/DDBJ whole genome shotgun (WGS) entry which is preliminary data.</text>
</comment>
<dbReference type="RefSeq" id="WP_169199556.1">
    <property type="nucleotide sequence ID" value="NZ_WTVH02000001.1"/>
</dbReference>
<evidence type="ECO:0000313" key="1">
    <source>
        <dbReference type="EMBL" id="NMF94326.1"/>
    </source>
</evidence>
<dbReference type="EMBL" id="WTVH01000027">
    <property type="protein sequence ID" value="NMF94326.1"/>
    <property type="molecule type" value="Genomic_DNA"/>
</dbReference>
<keyword evidence="2" id="KW-1185">Reference proteome</keyword>
<name>A0ABX1N502_9RHOO</name>